<keyword evidence="2" id="KW-1133">Transmembrane helix</keyword>
<dbReference type="NCBIfam" id="TIGR01933">
    <property type="entry name" value="hflK"/>
    <property type="match status" value="1"/>
</dbReference>
<dbReference type="CDD" id="cd03404">
    <property type="entry name" value="SPFH_HflK"/>
    <property type="match status" value="1"/>
</dbReference>
<evidence type="ECO:0000313" key="5">
    <source>
        <dbReference type="EMBL" id="ABX44169.1"/>
    </source>
</evidence>
<evidence type="ECO:0000313" key="6">
    <source>
        <dbReference type="Proteomes" id="UP000000370"/>
    </source>
</evidence>
<dbReference type="SUPFAM" id="SSF117892">
    <property type="entry name" value="Band 7/SPFH domain"/>
    <property type="match status" value="1"/>
</dbReference>
<dbReference type="InterPro" id="IPR001107">
    <property type="entry name" value="Band_7"/>
</dbReference>
<dbReference type="HOGENOM" id="CLU_039173_0_0_9"/>
<accession>A9KL20</accession>
<dbReference type="Pfam" id="PF01145">
    <property type="entry name" value="Band_7"/>
    <property type="match status" value="1"/>
</dbReference>
<dbReference type="InterPro" id="IPR036013">
    <property type="entry name" value="Band_7/SPFH_dom_sf"/>
</dbReference>
<evidence type="ECO:0000259" key="4">
    <source>
        <dbReference type="SMART" id="SM00244"/>
    </source>
</evidence>
<dbReference type="EMBL" id="CP000885">
    <property type="protein sequence ID" value="ABX44169.1"/>
    <property type="molecule type" value="Genomic_DNA"/>
</dbReference>
<dbReference type="PANTHER" id="PTHR42911">
    <property type="entry name" value="MODULATOR OF FTSH PROTEASE HFLC"/>
    <property type="match status" value="1"/>
</dbReference>
<feature type="domain" description="Band 7" evidence="4">
    <location>
        <begin position="31"/>
        <end position="203"/>
    </location>
</feature>
<protein>
    <recommendedName>
        <fullName evidence="2">Protein HflK</fullName>
    </recommendedName>
</protein>
<organism evidence="5 6">
    <name type="scientific">Lachnoclostridium phytofermentans (strain ATCC 700394 / DSM 18823 / ISDg)</name>
    <name type="common">Clostridium phytofermentans</name>
    <dbReference type="NCBI Taxonomy" id="357809"/>
    <lineage>
        <taxon>Bacteria</taxon>
        <taxon>Bacillati</taxon>
        <taxon>Bacillota</taxon>
        <taxon>Clostridia</taxon>
        <taxon>Lachnospirales</taxon>
        <taxon>Lachnospiraceae</taxon>
    </lineage>
</organism>
<keyword evidence="3" id="KW-0175">Coiled coil</keyword>
<dbReference type="eggNOG" id="COG0330">
    <property type="taxonomic scope" value="Bacteria"/>
</dbReference>
<dbReference type="GO" id="GO:0016020">
    <property type="term" value="C:membrane"/>
    <property type="evidence" value="ECO:0007669"/>
    <property type="project" value="UniProtKB-SubCell"/>
</dbReference>
<keyword evidence="6" id="KW-1185">Reference proteome</keyword>
<name>A9KL20_LACP7</name>
<dbReference type="PANTHER" id="PTHR42911:SF2">
    <property type="entry name" value="PROHIBITIN FAMILY PROTEIN"/>
    <property type="match status" value="1"/>
</dbReference>
<dbReference type="AlphaFoldDB" id="A9KL20"/>
<dbReference type="Proteomes" id="UP000000370">
    <property type="component" value="Chromosome"/>
</dbReference>
<keyword evidence="2" id="KW-0812">Transmembrane</keyword>
<evidence type="ECO:0000256" key="2">
    <source>
        <dbReference type="RuleBase" id="RU364113"/>
    </source>
</evidence>
<dbReference type="RefSeq" id="WP_012201817.1">
    <property type="nucleotide sequence ID" value="NC_010001.1"/>
</dbReference>
<feature type="coiled-coil region" evidence="3">
    <location>
        <begin position="202"/>
        <end position="244"/>
    </location>
</feature>
<dbReference type="OrthoDB" id="9779595at2"/>
<gene>
    <name evidence="5" type="ordered locus">Cphy_3822</name>
</gene>
<keyword evidence="2" id="KW-0472">Membrane</keyword>
<comment type="subunit">
    <text evidence="2">HflC and HflK may interact to form a multimeric complex.</text>
</comment>
<proteinExistence type="inferred from homology"/>
<feature type="transmembrane region" description="Helical" evidence="2">
    <location>
        <begin position="12"/>
        <end position="34"/>
    </location>
</feature>
<dbReference type="STRING" id="357809.Cphy_3822"/>
<evidence type="ECO:0000256" key="1">
    <source>
        <dbReference type="ARBA" id="ARBA00006971"/>
    </source>
</evidence>
<comment type="subcellular location">
    <subcellularLocation>
        <location evidence="2">Membrane</location>
    </subcellularLocation>
</comment>
<reference evidence="6" key="1">
    <citation type="submission" date="2007-11" db="EMBL/GenBank/DDBJ databases">
        <title>Complete genome sequence of Clostridium phytofermentans ISDg.</title>
        <authorList>
            <person name="Leschine S.B."/>
            <person name="Warnick T.A."/>
            <person name="Blanchard J.L."/>
            <person name="Schnell D.J."/>
            <person name="Petit E.L."/>
            <person name="LaTouf W.G."/>
            <person name="Copeland A."/>
            <person name="Lucas S."/>
            <person name="Lapidus A."/>
            <person name="Barry K."/>
            <person name="Glavina del Rio T."/>
            <person name="Dalin E."/>
            <person name="Tice H."/>
            <person name="Pitluck S."/>
            <person name="Kiss H."/>
            <person name="Brettin T."/>
            <person name="Bruce D."/>
            <person name="Detter J.C."/>
            <person name="Han C."/>
            <person name="Kuske C."/>
            <person name="Schmutz J."/>
            <person name="Larimer F."/>
            <person name="Land M."/>
            <person name="Hauser L."/>
            <person name="Kyrpides N."/>
            <person name="Kim E.A."/>
            <person name="Richardson P."/>
        </authorList>
    </citation>
    <scope>NUCLEOTIDE SEQUENCE [LARGE SCALE GENOMIC DNA]</scope>
    <source>
        <strain evidence="6">ATCC 700394 / DSM 18823 / ISDg</strain>
    </source>
</reference>
<dbReference type="InterPro" id="IPR010201">
    <property type="entry name" value="HflK"/>
</dbReference>
<dbReference type="Gene3D" id="3.30.479.30">
    <property type="entry name" value="Band 7 domain"/>
    <property type="match status" value="1"/>
</dbReference>
<evidence type="ECO:0000256" key="3">
    <source>
        <dbReference type="SAM" id="Coils"/>
    </source>
</evidence>
<comment type="function">
    <text evidence="2">HflC and HflK could encode or regulate a protease.</text>
</comment>
<dbReference type="KEGG" id="cpy:Cphy_3822"/>
<dbReference type="SMART" id="SM00244">
    <property type="entry name" value="PHB"/>
    <property type="match status" value="1"/>
</dbReference>
<comment type="similarity">
    <text evidence="1 2">Belongs to the band 7/mec-2 family. HflK subfamily.</text>
</comment>
<sequence length="311" mass="34540">MDEKQINAMKKGSKVAVIAIVIIVIAILGGMSAYSINEQEQAVVTTFGIPKQVDQPGLHFKIPFIQKVKMVDTTIKGFTIGYDLNTGESIDEEALMITVDYNFVLVDFFVEYKVTDPVKYLYASNDPASILKNLAQSCIRSQVGSYDVDSVITTGKNEIQSVIRDMITEKLIENDLGISLVNLTIQDAEPPTSEVMEAFKAVETAKQGKETAINNANKYRNEELPAAEAQIDQITKEAESAKQARINEAEGQVARFNAIYQEYKKYPLITKQRMFYEAMEDILPDLKVIIDNSKDGVQKLLPIEPLIGGGQ</sequence>